<keyword evidence="10" id="KW-1185">Reference proteome</keyword>
<evidence type="ECO:0000256" key="4">
    <source>
        <dbReference type="ARBA" id="ARBA00022692"/>
    </source>
</evidence>
<dbReference type="Proteomes" id="UP000464178">
    <property type="component" value="Chromosome"/>
</dbReference>
<evidence type="ECO:0000256" key="6">
    <source>
        <dbReference type="ARBA" id="ARBA00023136"/>
    </source>
</evidence>
<dbReference type="InterPro" id="IPR007353">
    <property type="entry name" value="DUF421"/>
</dbReference>
<dbReference type="EMBL" id="LR593886">
    <property type="protein sequence ID" value="VTS00674.1"/>
    <property type="molecule type" value="Genomic_DNA"/>
</dbReference>
<protein>
    <recommendedName>
        <fullName evidence="8">YetF C-terminal domain-containing protein</fullName>
    </recommendedName>
</protein>
<sequence>MSAFQAPNWEQVFVPDASLLESFLRGTVVYLSVLLLFRVVLKRQGGSIGLPDIMLVVLVSECVSAPLGAEAKSIPNGLAAVLALLVWSYSIDRLCYRWPWLRRRLEPEPVPVVADGKALEKNMSAEGLTDDELRAQLRENGVDDVREVRSAFIESDGSVSVVPKGDGPAPAAPRETVELGPPPDVEFLLSKFRAAADELRAALAWHESQAENHRKAAKAVRGLLGRHGVGAAHRAAPTVREKTEKGSHDP</sequence>
<dbReference type="GO" id="GO:0005886">
    <property type="term" value="C:plasma membrane"/>
    <property type="evidence" value="ECO:0007669"/>
    <property type="project" value="UniProtKB-SubCell"/>
</dbReference>
<dbReference type="RefSeq" id="WP_162672233.1">
    <property type="nucleotide sequence ID" value="NZ_LR593886.1"/>
</dbReference>
<organism evidence="9 10">
    <name type="scientific">Gemmata massiliana</name>
    <dbReference type="NCBI Taxonomy" id="1210884"/>
    <lineage>
        <taxon>Bacteria</taxon>
        <taxon>Pseudomonadati</taxon>
        <taxon>Planctomycetota</taxon>
        <taxon>Planctomycetia</taxon>
        <taxon>Gemmatales</taxon>
        <taxon>Gemmataceae</taxon>
        <taxon>Gemmata</taxon>
    </lineage>
</organism>
<dbReference type="Pfam" id="PF04239">
    <property type="entry name" value="DUF421"/>
    <property type="match status" value="1"/>
</dbReference>
<proteinExistence type="inferred from homology"/>
<keyword evidence="5" id="KW-1133">Transmembrane helix</keyword>
<reference evidence="9 10" key="1">
    <citation type="submission" date="2019-05" db="EMBL/GenBank/DDBJ databases">
        <authorList>
            <consortium name="Science for Life Laboratories"/>
        </authorList>
    </citation>
    <scope>NUCLEOTIDE SEQUENCE [LARGE SCALE GENOMIC DNA]</scope>
    <source>
        <strain evidence="9">Soil9</strain>
    </source>
</reference>
<evidence type="ECO:0000256" key="5">
    <source>
        <dbReference type="ARBA" id="ARBA00022989"/>
    </source>
</evidence>
<evidence type="ECO:0000256" key="7">
    <source>
        <dbReference type="SAM" id="MobiDB-lite"/>
    </source>
</evidence>
<accession>A0A6P2DGJ9</accession>
<evidence type="ECO:0000256" key="3">
    <source>
        <dbReference type="ARBA" id="ARBA00022475"/>
    </source>
</evidence>
<dbReference type="KEGG" id="gms:SOIL9_81050"/>
<feature type="compositionally biased region" description="Basic and acidic residues" evidence="7">
    <location>
        <begin position="239"/>
        <end position="250"/>
    </location>
</feature>
<name>A0A6P2DGJ9_9BACT</name>
<evidence type="ECO:0000256" key="2">
    <source>
        <dbReference type="ARBA" id="ARBA00006448"/>
    </source>
</evidence>
<comment type="similarity">
    <text evidence="2">Belongs to the UPF0702 family.</text>
</comment>
<dbReference type="PANTHER" id="PTHR34582">
    <property type="entry name" value="UPF0702 TRANSMEMBRANE PROTEIN YCAP"/>
    <property type="match status" value="1"/>
</dbReference>
<keyword evidence="4" id="KW-0812">Transmembrane</keyword>
<dbReference type="Gene3D" id="3.30.240.20">
    <property type="entry name" value="bsu07140 like domains"/>
    <property type="match status" value="1"/>
</dbReference>
<gene>
    <name evidence="9" type="ORF">SOIL9_81050</name>
</gene>
<evidence type="ECO:0000313" key="10">
    <source>
        <dbReference type="Proteomes" id="UP000464178"/>
    </source>
</evidence>
<feature type="domain" description="YetF C-terminal" evidence="8">
    <location>
        <begin position="98"/>
        <end position="169"/>
    </location>
</feature>
<evidence type="ECO:0000256" key="1">
    <source>
        <dbReference type="ARBA" id="ARBA00004651"/>
    </source>
</evidence>
<dbReference type="InterPro" id="IPR023090">
    <property type="entry name" value="UPF0702_alpha/beta_dom_sf"/>
</dbReference>
<keyword evidence="3" id="KW-1003">Cell membrane</keyword>
<comment type="subcellular location">
    <subcellularLocation>
        <location evidence="1">Cell membrane</location>
        <topology evidence="1">Multi-pass membrane protein</topology>
    </subcellularLocation>
</comment>
<feature type="region of interest" description="Disordered" evidence="7">
    <location>
        <begin position="229"/>
        <end position="250"/>
    </location>
</feature>
<keyword evidence="6" id="KW-0472">Membrane</keyword>
<feature type="region of interest" description="Disordered" evidence="7">
    <location>
        <begin position="159"/>
        <end position="180"/>
    </location>
</feature>
<dbReference type="PANTHER" id="PTHR34582:SF6">
    <property type="entry name" value="UPF0702 TRANSMEMBRANE PROTEIN YCAP"/>
    <property type="match status" value="1"/>
</dbReference>
<evidence type="ECO:0000259" key="8">
    <source>
        <dbReference type="Pfam" id="PF04239"/>
    </source>
</evidence>
<dbReference type="AlphaFoldDB" id="A0A6P2DGJ9"/>
<evidence type="ECO:0000313" key="9">
    <source>
        <dbReference type="EMBL" id="VTS00674.1"/>
    </source>
</evidence>